<protein>
    <recommendedName>
        <fullName evidence="2">HMA domain-containing protein</fullName>
    </recommendedName>
</protein>
<accession>A0AAQ3KBX6</accession>
<dbReference type="EMBL" id="CP136893">
    <property type="protein sequence ID" value="WOL03752.1"/>
    <property type="molecule type" value="Genomic_DNA"/>
</dbReference>
<dbReference type="InterPro" id="IPR006121">
    <property type="entry name" value="HMA_dom"/>
</dbReference>
<feature type="domain" description="HMA" evidence="2">
    <location>
        <begin position="20"/>
        <end position="89"/>
    </location>
</feature>
<name>A0AAQ3KBX6_9LILI</name>
<dbReference type="PROSITE" id="PS01047">
    <property type="entry name" value="HMA_1"/>
    <property type="match status" value="1"/>
</dbReference>
<keyword evidence="1" id="KW-0479">Metal-binding</keyword>
<dbReference type="CDD" id="cd00371">
    <property type="entry name" value="HMA"/>
    <property type="match status" value="1"/>
</dbReference>
<dbReference type="InterPro" id="IPR017969">
    <property type="entry name" value="Heavy-metal-associated_CS"/>
</dbReference>
<dbReference type="PROSITE" id="PS50846">
    <property type="entry name" value="HMA_2"/>
    <property type="match status" value="1"/>
</dbReference>
<dbReference type="InterPro" id="IPR036163">
    <property type="entry name" value="HMA_dom_sf"/>
</dbReference>
<evidence type="ECO:0000313" key="4">
    <source>
        <dbReference type="Proteomes" id="UP001327560"/>
    </source>
</evidence>
<reference evidence="3 4" key="1">
    <citation type="submission" date="2023-10" db="EMBL/GenBank/DDBJ databases">
        <title>Chromosome-scale genome assembly provides insights into flower coloration mechanisms of Canna indica.</title>
        <authorList>
            <person name="Li C."/>
        </authorList>
    </citation>
    <scope>NUCLEOTIDE SEQUENCE [LARGE SCALE GENOMIC DNA]</scope>
    <source>
        <tissue evidence="3">Flower</tissue>
    </source>
</reference>
<proteinExistence type="predicted"/>
<dbReference type="Proteomes" id="UP001327560">
    <property type="component" value="Chromosome 4"/>
</dbReference>
<dbReference type="SUPFAM" id="SSF55008">
    <property type="entry name" value="HMA, heavy metal-associated domain"/>
    <property type="match status" value="1"/>
</dbReference>
<dbReference type="PANTHER" id="PTHR46119:SF15">
    <property type="entry name" value="PROTEIN SODIUM POTASSIUM ROOT DEFECTIVE 2"/>
    <property type="match status" value="1"/>
</dbReference>
<sequence>MEETASQSLSSAENLSLPSVQVVVMNANMGCNHCRQRVSKVVSKMNGLLDYMVDLQKKEVTMRGIVDTRKSKTPQRIISNQNKKTIQGHLGLFKLMCSDSF</sequence>
<evidence type="ECO:0000256" key="1">
    <source>
        <dbReference type="ARBA" id="ARBA00022723"/>
    </source>
</evidence>
<dbReference type="Gene3D" id="3.30.70.100">
    <property type="match status" value="1"/>
</dbReference>
<dbReference type="AlphaFoldDB" id="A0AAQ3KBX6"/>
<organism evidence="3 4">
    <name type="scientific">Canna indica</name>
    <name type="common">Indian-shot</name>
    <dbReference type="NCBI Taxonomy" id="4628"/>
    <lineage>
        <taxon>Eukaryota</taxon>
        <taxon>Viridiplantae</taxon>
        <taxon>Streptophyta</taxon>
        <taxon>Embryophyta</taxon>
        <taxon>Tracheophyta</taxon>
        <taxon>Spermatophyta</taxon>
        <taxon>Magnoliopsida</taxon>
        <taxon>Liliopsida</taxon>
        <taxon>Zingiberales</taxon>
        <taxon>Cannaceae</taxon>
        <taxon>Canna</taxon>
    </lineage>
</organism>
<evidence type="ECO:0000259" key="2">
    <source>
        <dbReference type="PROSITE" id="PS50846"/>
    </source>
</evidence>
<dbReference type="GO" id="GO:0046872">
    <property type="term" value="F:metal ion binding"/>
    <property type="evidence" value="ECO:0007669"/>
    <property type="project" value="UniProtKB-KW"/>
</dbReference>
<dbReference type="Pfam" id="PF00403">
    <property type="entry name" value="HMA"/>
    <property type="match status" value="1"/>
</dbReference>
<evidence type="ECO:0000313" key="3">
    <source>
        <dbReference type="EMBL" id="WOL03752.1"/>
    </source>
</evidence>
<gene>
    <name evidence="3" type="ORF">Cni_G12472</name>
</gene>
<dbReference type="PANTHER" id="PTHR46119">
    <property type="entry name" value="OS08G0405700 PROTEIN"/>
    <property type="match status" value="1"/>
</dbReference>
<dbReference type="InterPro" id="IPR044526">
    <property type="entry name" value="NAKR1-3"/>
</dbReference>
<keyword evidence="4" id="KW-1185">Reference proteome</keyword>